<dbReference type="PANTHER" id="PTHR42699:SF1">
    <property type="entry name" value="CYSTATHIONINE GAMMA-SYNTHASE-RELATED"/>
    <property type="match status" value="1"/>
</dbReference>
<accession>A0AAW0REH3</accession>
<dbReference type="GO" id="GO:0030170">
    <property type="term" value="F:pyridoxal phosphate binding"/>
    <property type="evidence" value="ECO:0007669"/>
    <property type="project" value="InterPro"/>
</dbReference>
<comment type="similarity">
    <text evidence="3">Belongs to the trans-sulfuration enzymes family.</text>
</comment>
<dbReference type="Gene3D" id="3.40.640.10">
    <property type="entry name" value="Type I PLP-dependent aspartate aminotransferase-like (Major domain)"/>
    <property type="match status" value="1"/>
</dbReference>
<dbReference type="SUPFAM" id="SSF53383">
    <property type="entry name" value="PLP-dependent transferases"/>
    <property type="match status" value="1"/>
</dbReference>
<dbReference type="EMBL" id="JAQQWP010000001">
    <property type="protein sequence ID" value="KAK8133214.1"/>
    <property type="molecule type" value="Genomic_DNA"/>
</dbReference>
<dbReference type="InterPro" id="IPR015421">
    <property type="entry name" value="PyrdxlP-dep_Trfase_major"/>
</dbReference>
<dbReference type="InterPro" id="IPR000277">
    <property type="entry name" value="Cys/Met-Metab_PyrdxlP-dep_enz"/>
</dbReference>
<gene>
    <name evidence="4" type="ORF">PG999_001387</name>
</gene>
<evidence type="ECO:0000313" key="4">
    <source>
        <dbReference type="EMBL" id="KAK8133214.1"/>
    </source>
</evidence>
<dbReference type="InterPro" id="IPR015422">
    <property type="entry name" value="PyrdxlP-dep_Trfase_small"/>
</dbReference>
<name>A0AAW0REH3_9PEZI</name>
<sequence length="566" mass="62161">MPIQLGESLPPGDAHAVSVSMPTWHDTEGWAKRDPAVLSQLKSGYPRFYMPHLVRRLARRLLGWKETQLPEELTVASSADLFPSRDMALACREFLRKDLAKAVGQTVEVLEITFDGRICVVDDKSPGGLIMATRTGDEHAKCLTEKPANCLARHVYAVVYPDTVAAHAKSFWQHTGFGISSRFADFWLQHAPFLQRMPGELKVQEPGQILPKTGSDTSFMISSAIANSYGHDVNYENVRLFHTGMSAITHTAIALKKAMGDRDQVFRVGVFGFLYVDTFKVLSKVLGFEFVLYGNASPEDMDRLDADLASGLRLGALFTEFPGNPLLGSLDIARLRRLSLRHDFALVVDDTVGTSVNLDILPHCDVICTSLTKMFSGGCNVMGGSVVLNPHATYHVLFDQAFGHIYQDVYFVLDSATMLSNSLDFEHRIRKASRTAEIMVAQLRASAAVGRVYYPQGSSTQHLYDRVAKPYEETGRRYGFLLSIAFVTPAAAIAFHDALDVAKGPSLGTNFTLMCAYTLLAHYAELDVVAEYGLREHLVRISVGLEGADYLAGLVAEALAAAEGQS</sequence>
<evidence type="ECO:0000256" key="3">
    <source>
        <dbReference type="RuleBase" id="RU362118"/>
    </source>
</evidence>
<organism evidence="4 5">
    <name type="scientific">Apiospora kogelbergensis</name>
    <dbReference type="NCBI Taxonomy" id="1337665"/>
    <lineage>
        <taxon>Eukaryota</taxon>
        <taxon>Fungi</taxon>
        <taxon>Dikarya</taxon>
        <taxon>Ascomycota</taxon>
        <taxon>Pezizomycotina</taxon>
        <taxon>Sordariomycetes</taxon>
        <taxon>Xylariomycetidae</taxon>
        <taxon>Amphisphaeriales</taxon>
        <taxon>Apiosporaceae</taxon>
        <taxon>Apiospora</taxon>
    </lineage>
</organism>
<dbReference type="GO" id="GO:0003962">
    <property type="term" value="F:cystathionine gamma-synthase activity"/>
    <property type="evidence" value="ECO:0007669"/>
    <property type="project" value="TreeGrafter"/>
</dbReference>
<reference evidence="4 5" key="1">
    <citation type="submission" date="2023-01" db="EMBL/GenBank/DDBJ databases">
        <title>Analysis of 21 Apiospora genomes using comparative genomics revels a genus with tremendous synthesis potential of carbohydrate active enzymes and secondary metabolites.</title>
        <authorList>
            <person name="Sorensen T."/>
        </authorList>
    </citation>
    <scope>NUCLEOTIDE SEQUENCE [LARGE SCALE GENOMIC DNA]</scope>
    <source>
        <strain evidence="4 5">CBS 117206</strain>
    </source>
</reference>
<comment type="caution">
    <text evidence="4">The sequence shown here is derived from an EMBL/GenBank/DDBJ whole genome shotgun (WGS) entry which is preliminary data.</text>
</comment>
<dbReference type="InterPro" id="IPR051750">
    <property type="entry name" value="Trans-sulfuration_enzymes"/>
</dbReference>
<evidence type="ECO:0000313" key="5">
    <source>
        <dbReference type="Proteomes" id="UP001392437"/>
    </source>
</evidence>
<dbReference type="InterPro" id="IPR015424">
    <property type="entry name" value="PyrdxlP-dep_Trfase"/>
</dbReference>
<evidence type="ECO:0000256" key="1">
    <source>
        <dbReference type="ARBA" id="ARBA00001933"/>
    </source>
</evidence>
<proteinExistence type="inferred from homology"/>
<dbReference type="Pfam" id="PF01053">
    <property type="entry name" value="Cys_Met_Meta_PP"/>
    <property type="match status" value="1"/>
</dbReference>
<dbReference type="Proteomes" id="UP001392437">
    <property type="component" value="Unassembled WGS sequence"/>
</dbReference>
<dbReference type="AlphaFoldDB" id="A0AAW0REH3"/>
<protein>
    <submittedName>
        <fullName evidence="4">Cystathionine gamma-synthase</fullName>
    </submittedName>
</protein>
<dbReference type="Gene3D" id="3.90.1150.10">
    <property type="entry name" value="Aspartate Aminotransferase, domain 1"/>
    <property type="match status" value="1"/>
</dbReference>
<evidence type="ECO:0000256" key="2">
    <source>
        <dbReference type="ARBA" id="ARBA00022898"/>
    </source>
</evidence>
<dbReference type="PANTHER" id="PTHR42699">
    <property type="match status" value="1"/>
</dbReference>
<dbReference type="GO" id="GO:0019346">
    <property type="term" value="P:transsulfuration"/>
    <property type="evidence" value="ECO:0007669"/>
    <property type="project" value="InterPro"/>
</dbReference>
<keyword evidence="2 3" id="KW-0663">Pyridoxal phosphate</keyword>
<keyword evidence="5" id="KW-1185">Reference proteome</keyword>
<comment type="cofactor">
    <cofactor evidence="1 3">
        <name>pyridoxal 5'-phosphate</name>
        <dbReference type="ChEBI" id="CHEBI:597326"/>
    </cofactor>
</comment>